<name>A0AAD4I0N1_9PEZI</name>
<dbReference type="EMBL" id="JAHCVI010000003">
    <property type="protein sequence ID" value="KAG7288138.1"/>
    <property type="molecule type" value="Genomic_DNA"/>
</dbReference>
<dbReference type="PANTHER" id="PTHR43550">
    <property type="entry name" value="3-KETODIHYDROSPHINGOSINE REDUCTASE"/>
    <property type="match status" value="1"/>
</dbReference>
<keyword evidence="7" id="KW-0560">Oxidoreductase</keyword>
<gene>
    <name evidence="13" type="ORF">NEMBOFW57_007662</name>
</gene>
<keyword evidence="12" id="KW-0812">Transmembrane</keyword>
<dbReference type="InterPro" id="IPR002347">
    <property type="entry name" value="SDR_fam"/>
</dbReference>
<dbReference type="GO" id="GO:0047560">
    <property type="term" value="F:3-dehydrosphinganine reductase activity"/>
    <property type="evidence" value="ECO:0007669"/>
    <property type="project" value="UniProtKB-EC"/>
</dbReference>
<dbReference type="InterPro" id="IPR036291">
    <property type="entry name" value="NAD(P)-bd_dom_sf"/>
</dbReference>
<dbReference type="PRINTS" id="PR00081">
    <property type="entry name" value="GDHRDH"/>
</dbReference>
<feature type="transmembrane region" description="Helical" evidence="12">
    <location>
        <begin position="298"/>
        <end position="318"/>
    </location>
</feature>
<evidence type="ECO:0000256" key="5">
    <source>
        <dbReference type="ARBA" id="ARBA00022857"/>
    </source>
</evidence>
<sequence>MGTFLSKNEFPVEGRTVLITGGSRGLGLGAARQLAAKGANVVIAARDAAKLEESIADISQCARFPDKQRFHSIRANVTTADECARVVKEATKWNNGAPPDIVWCCSGSAHPTLFIDTPTEQFQTMMDSNYFSCAYMAHAVLNAWLRSPPPAPAPADSKTKTKTKTTPARHLIFTGSFVSFYSFAGFTPYAPSKAAIRSLADSLSQEMNLYAGARPDLPRVRVHTVFPATMPTKSLEDENRVKTDLTKALEEGDQVLSPEECARRAIAGLESGEELVPTSAIIRLVMTSMAGGSIRGGFWKGLVNTLLGWVVLVVMVFIRWDMDSKVAKWGRRHGASGMLEKKD</sequence>
<keyword evidence="12" id="KW-0472">Membrane</keyword>
<evidence type="ECO:0000256" key="4">
    <source>
        <dbReference type="ARBA" id="ARBA00022824"/>
    </source>
</evidence>
<dbReference type="Pfam" id="PF00106">
    <property type="entry name" value="adh_short"/>
    <property type="match status" value="1"/>
</dbReference>
<evidence type="ECO:0000256" key="9">
    <source>
        <dbReference type="ARBA" id="ARBA00026112"/>
    </source>
</evidence>
<keyword evidence="12" id="KW-1133">Transmembrane helix</keyword>
<evidence type="ECO:0000256" key="11">
    <source>
        <dbReference type="ARBA" id="ARBA00048930"/>
    </source>
</evidence>
<accession>A0AAD4I0N1</accession>
<comment type="subcellular location">
    <subcellularLocation>
        <location evidence="1">Endoplasmic reticulum</location>
    </subcellularLocation>
</comment>
<comment type="pathway">
    <text evidence="2">Lipid metabolism; sphingolipid metabolism.</text>
</comment>
<comment type="catalytic activity">
    <reaction evidence="11">
        <text>sphinganine + NADP(+) = 3-oxosphinganine + NADPH + H(+)</text>
        <dbReference type="Rhea" id="RHEA:22640"/>
        <dbReference type="ChEBI" id="CHEBI:15378"/>
        <dbReference type="ChEBI" id="CHEBI:57783"/>
        <dbReference type="ChEBI" id="CHEBI:57817"/>
        <dbReference type="ChEBI" id="CHEBI:58299"/>
        <dbReference type="ChEBI" id="CHEBI:58349"/>
        <dbReference type="EC" id="1.1.1.102"/>
    </reaction>
    <physiologicalReaction direction="right-to-left" evidence="11">
        <dbReference type="Rhea" id="RHEA:22642"/>
    </physiologicalReaction>
</comment>
<evidence type="ECO:0000256" key="8">
    <source>
        <dbReference type="ARBA" id="ARBA00023098"/>
    </source>
</evidence>
<evidence type="ECO:0000256" key="2">
    <source>
        <dbReference type="ARBA" id="ARBA00004760"/>
    </source>
</evidence>
<dbReference type="Proteomes" id="UP001197093">
    <property type="component" value="Unassembled WGS sequence"/>
</dbReference>
<proteinExistence type="predicted"/>
<dbReference type="GO" id="GO:0006666">
    <property type="term" value="P:3-keto-sphinganine metabolic process"/>
    <property type="evidence" value="ECO:0007669"/>
    <property type="project" value="InterPro"/>
</dbReference>
<comment type="pathway">
    <text evidence="3">Sphingolipid metabolism.</text>
</comment>
<keyword evidence="5" id="KW-0521">NADP</keyword>
<reference evidence="13" key="1">
    <citation type="submission" date="2023-02" db="EMBL/GenBank/DDBJ databases">
        <authorList>
            <person name="Palmer J.M."/>
        </authorList>
    </citation>
    <scope>NUCLEOTIDE SEQUENCE</scope>
    <source>
        <strain evidence="13">FW57</strain>
    </source>
</reference>
<evidence type="ECO:0000256" key="6">
    <source>
        <dbReference type="ARBA" id="ARBA00022919"/>
    </source>
</evidence>
<dbReference type="CDD" id="cd08939">
    <property type="entry name" value="KDSR-like_SDR_c"/>
    <property type="match status" value="1"/>
</dbReference>
<protein>
    <recommendedName>
        <fullName evidence="9">3-dehydrosphinganine reductase</fullName>
        <ecNumber evidence="9">1.1.1.102</ecNumber>
    </recommendedName>
</protein>
<dbReference type="GO" id="GO:0005789">
    <property type="term" value="C:endoplasmic reticulum membrane"/>
    <property type="evidence" value="ECO:0007669"/>
    <property type="project" value="TreeGrafter"/>
</dbReference>
<keyword evidence="4" id="KW-0256">Endoplasmic reticulum</keyword>
<dbReference type="PANTHER" id="PTHR43550:SF3">
    <property type="entry name" value="3-KETODIHYDROSPHINGOSINE REDUCTASE"/>
    <property type="match status" value="1"/>
</dbReference>
<dbReference type="Gene3D" id="3.40.50.720">
    <property type="entry name" value="NAD(P)-binding Rossmann-like Domain"/>
    <property type="match status" value="1"/>
</dbReference>
<comment type="function">
    <text evidence="10">Catalyzes the reduction of 3'-oxosphinganine (3-ketodihydrosphingosine/KDS) to sphinganine (dihydrosphingosine/DHS), the second step of de novo sphingolipid biosynthesis.</text>
</comment>
<dbReference type="GO" id="GO:0030148">
    <property type="term" value="P:sphingolipid biosynthetic process"/>
    <property type="evidence" value="ECO:0007669"/>
    <property type="project" value="InterPro"/>
</dbReference>
<dbReference type="AlphaFoldDB" id="A0AAD4I0N1"/>
<organism evidence="13 14">
    <name type="scientific">Staphylotrichum longicolle</name>
    <dbReference type="NCBI Taxonomy" id="669026"/>
    <lineage>
        <taxon>Eukaryota</taxon>
        <taxon>Fungi</taxon>
        <taxon>Dikarya</taxon>
        <taxon>Ascomycota</taxon>
        <taxon>Pezizomycotina</taxon>
        <taxon>Sordariomycetes</taxon>
        <taxon>Sordariomycetidae</taxon>
        <taxon>Sordariales</taxon>
        <taxon>Chaetomiaceae</taxon>
        <taxon>Staphylotrichum</taxon>
    </lineage>
</organism>
<dbReference type="SUPFAM" id="SSF51735">
    <property type="entry name" value="NAD(P)-binding Rossmann-fold domains"/>
    <property type="match status" value="1"/>
</dbReference>
<evidence type="ECO:0000313" key="14">
    <source>
        <dbReference type="Proteomes" id="UP001197093"/>
    </source>
</evidence>
<dbReference type="EC" id="1.1.1.102" evidence="9"/>
<dbReference type="InterPro" id="IPR045022">
    <property type="entry name" value="KDSR-like"/>
</dbReference>
<evidence type="ECO:0000313" key="13">
    <source>
        <dbReference type="EMBL" id="KAG7288138.1"/>
    </source>
</evidence>
<evidence type="ECO:0000256" key="3">
    <source>
        <dbReference type="ARBA" id="ARBA00004991"/>
    </source>
</evidence>
<keyword evidence="14" id="KW-1185">Reference proteome</keyword>
<evidence type="ECO:0000256" key="12">
    <source>
        <dbReference type="SAM" id="Phobius"/>
    </source>
</evidence>
<evidence type="ECO:0000256" key="10">
    <source>
        <dbReference type="ARBA" id="ARBA00044737"/>
    </source>
</evidence>
<evidence type="ECO:0000256" key="7">
    <source>
        <dbReference type="ARBA" id="ARBA00023002"/>
    </source>
</evidence>
<keyword evidence="8" id="KW-0443">Lipid metabolism</keyword>
<comment type="caution">
    <text evidence="13">The sequence shown here is derived from an EMBL/GenBank/DDBJ whole genome shotgun (WGS) entry which is preliminary data.</text>
</comment>
<evidence type="ECO:0000256" key="1">
    <source>
        <dbReference type="ARBA" id="ARBA00004240"/>
    </source>
</evidence>
<keyword evidence="6" id="KW-0746">Sphingolipid metabolism</keyword>